<dbReference type="GO" id="GO:0006633">
    <property type="term" value="P:fatty acid biosynthetic process"/>
    <property type="evidence" value="ECO:0007669"/>
    <property type="project" value="TreeGrafter"/>
</dbReference>
<dbReference type="OrthoDB" id="1393670at2759"/>
<dbReference type="FunFam" id="3.40.50.720:FF:000084">
    <property type="entry name" value="Short-chain dehydrogenase reductase"/>
    <property type="match status" value="1"/>
</dbReference>
<gene>
    <name evidence="3" type="ORF">BDQ12DRAFT_682068</name>
</gene>
<evidence type="ECO:0000256" key="2">
    <source>
        <dbReference type="ARBA" id="ARBA00022857"/>
    </source>
</evidence>
<protein>
    <submittedName>
        <fullName evidence="3">Short-chain dehydrogenase/reductase SDR</fullName>
    </submittedName>
</protein>
<dbReference type="PRINTS" id="PR00081">
    <property type="entry name" value="GDHRDH"/>
</dbReference>
<dbReference type="AlphaFoldDB" id="A0A5C3M2V1"/>
<dbReference type="PANTHER" id="PTHR42760:SF122">
    <property type="entry name" value="NAD(P)-BINDING PROTEIN"/>
    <property type="match status" value="1"/>
</dbReference>
<sequence length="297" mass="31142">MKSSKLHPNISNPPRPSRSLYGRVAIVTGAGSRASGIGNGRAAAILLAESGARVVCADLNVKWADVTVDMINEEFGPGKAISVEADVSQEESCKIVVDTALNEFGRLDILINNVGIGGPTGTAVDVDLSAWTKALDINVTSMMLMTKYAVPAMERNPPNELSGRGSIVNMASVAGLIGGAPMLLYPTSKGAVVNMTRAMSAHHAPSGIRVNCVCPGYLYTPMVYSGGMPDEVREARRTFSLLQTEGNGWDCGNAVRFLASDEARWMTGVILPVDAGLTAADSGQSQGIPASMTTTRI</sequence>
<comment type="similarity">
    <text evidence="1">Belongs to the short-chain dehydrogenases/reductases (SDR) family.</text>
</comment>
<dbReference type="PROSITE" id="PS00061">
    <property type="entry name" value="ADH_SHORT"/>
    <property type="match status" value="1"/>
</dbReference>
<dbReference type="PANTHER" id="PTHR42760">
    <property type="entry name" value="SHORT-CHAIN DEHYDROGENASES/REDUCTASES FAMILY MEMBER"/>
    <property type="match status" value="1"/>
</dbReference>
<dbReference type="GO" id="GO:0048038">
    <property type="term" value="F:quinone binding"/>
    <property type="evidence" value="ECO:0007669"/>
    <property type="project" value="TreeGrafter"/>
</dbReference>
<dbReference type="PRINTS" id="PR00080">
    <property type="entry name" value="SDRFAMILY"/>
</dbReference>
<dbReference type="EMBL" id="ML213599">
    <property type="protein sequence ID" value="TFK39590.1"/>
    <property type="molecule type" value="Genomic_DNA"/>
</dbReference>
<evidence type="ECO:0000256" key="1">
    <source>
        <dbReference type="ARBA" id="ARBA00006484"/>
    </source>
</evidence>
<dbReference type="Proteomes" id="UP000308652">
    <property type="component" value="Unassembled WGS sequence"/>
</dbReference>
<dbReference type="InterPro" id="IPR036291">
    <property type="entry name" value="NAD(P)-bd_dom_sf"/>
</dbReference>
<evidence type="ECO:0000313" key="4">
    <source>
        <dbReference type="Proteomes" id="UP000308652"/>
    </source>
</evidence>
<dbReference type="InterPro" id="IPR020904">
    <property type="entry name" value="Sc_DH/Rdtase_CS"/>
</dbReference>
<dbReference type="SUPFAM" id="SSF51735">
    <property type="entry name" value="NAD(P)-binding Rossmann-fold domains"/>
    <property type="match status" value="1"/>
</dbReference>
<keyword evidence="2" id="KW-0521">NADP</keyword>
<dbReference type="CDD" id="cd05233">
    <property type="entry name" value="SDR_c"/>
    <property type="match status" value="1"/>
</dbReference>
<name>A0A5C3M2V1_9AGAR</name>
<keyword evidence="4" id="KW-1185">Reference proteome</keyword>
<accession>A0A5C3M2V1</accession>
<proteinExistence type="inferred from homology"/>
<dbReference type="InterPro" id="IPR002347">
    <property type="entry name" value="SDR_fam"/>
</dbReference>
<evidence type="ECO:0000313" key="3">
    <source>
        <dbReference type="EMBL" id="TFK39590.1"/>
    </source>
</evidence>
<reference evidence="3 4" key="1">
    <citation type="journal article" date="2019" name="Nat. Ecol. Evol.">
        <title>Megaphylogeny resolves global patterns of mushroom evolution.</title>
        <authorList>
            <person name="Varga T."/>
            <person name="Krizsan K."/>
            <person name="Foldi C."/>
            <person name="Dima B."/>
            <person name="Sanchez-Garcia M."/>
            <person name="Sanchez-Ramirez S."/>
            <person name="Szollosi G.J."/>
            <person name="Szarkandi J.G."/>
            <person name="Papp V."/>
            <person name="Albert L."/>
            <person name="Andreopoulos W."/>
            <person name="Angelini C."/>
            <person name="Antonin V."/>
            <person name="Barry K.W."/>
            <person name="Bougher N.L."/>
            <person name="Buchanan P."/>
            <person name="Buyck B."/>
            <person name="Bense V."/>
            <person name="Catcheside P."/>
            <person name="Chovatia M."/>
            <person name="Cooper J."/>
            <person name="Damon W."/>
            <person name="Desjardin D."/>
            <person name="Finy P."/>
            <person name="Geml J."/>
            <person name="Haridas S."/>
            <person name="Hughes K."/>
            <person name="Justo A."/>
            <person name="Karasinski D."/>
            <person name="Kautmanova I."/>
            <person name="Kiss B."/>
            <person name="Kocsube S."/>
            <person name="Kotiranta H."/>
            <person name="LaButti K.M."/>
            <person name="Lechner B.E."/>
            <person name="Liimatainen K."/>
            <person name="Lipzen A."/>
            <person name="Lukacs Z."/>
            <person name="Mihaltcheva S."/>
            <person name="Morgado L.N."/>
            <person name="Niskanen T."/>
            <person name="Noordeloos M.E."/>
            <person name="Ohm R.A."/>
            <person name="Ortiz-Santana B."/>
            <person name="Ovrebo C."/>
            <person name="Racz N."/>
            <person name="Riley R."/>
            <person name="Savchenko A."/>
            <person name="Shiryaev A."/>
            <person name="Soop K."/>
            <person name="Spirin V."/>
            <person name="Szebenyi C."/>
            <person name="Tomsovsky M."/>
            <person name="Tulloss R.E."/>
            <person name="Uehling J."/>
            <person name="Grigoriev I.V."/>
            <person name="Vagvolgyi C."/>
            <person name="Papp T."/>
            <person name="Martin F.M."/>
            <person name="Miettinen O."/>
            <person name="Hibbett D.S."/>
            <person name="Nagy L.G."/>
        </authorList>
    </citation>
    <scope>NUCLEOTIDE SEQUENCE [LARGE SCALE GENOMIC DNA]</scope>
    <source>
        <strain evidence="3 4">CBS 166.37</strain>
    </source>
</reference>
<dbReference type="STRING" id="68775.A0A5C3M2V1"/>
<organism evidence="3 4">
    <name type="scientific">Crucibulum laeve</name>
    <dbReference type="NCBI Taxonomy" id="68775"/>
    <lineage>
        <taxon>Eukaryota</taxon>
        <taxon>Fungi</taxon>
        <taxon>Dikarya</taxon>
        <taxon>Basidiomycota</taxon>
        <taxon>Agaricomycotina</taxon>
        <taxon>Agaricomycetes</taxon>
        <taxon>Agaricomycetidae</taxon>
        <taxon>Agaricales</taxon>
        <taxon>Agaricineae</taxon>
        <taxon>Nidulariaceae</taxon>
        <taxon>Crucibulum</taxon>
    </lineage>
</organism>
<dbReference type="GO" id="GO:0016616">
    <property type="term" value="F:oxidoreductase activity, acting on the CH-OH group of donors, NAD or NADP as acceptor"/>
    <property type="evidence" value="ECO:0007669"/>
    <property type="project" value="TreeGrafter"/>
</dbReference>
<dbReference type="Gene3D" id="3.40.50.720">
    <property type="entry name" value="NAD(P)-binding Rossmann-like Domain"/>
    <property type="match status" value="1"/>
</dbReference>
<dbReference type="Pfam" id="PF13561">
    <property type="entry name" value="adh_short_C2"/>
    <property type="match status" value="1"/>
</dbReference>